<dbReference type="SUPFAM" id="SSF82771">
    <property type="entry name" value="GIY-YIG endonuclease"/>
    <property type="match status" value="1"/>
</dbReference>
<keyword evidence="1" id="KW-0496">Mitochondrion</keyword>
<evidence type="ECO:0008006" key="2">
    <source>
        <dbReference type="Google" id="ProtNLM"/>
    </source>
</evidence>
<geneLocation type="mitochondrion" evidence="1"/>
<reference evidence="1" key="1">
    <citation type="journal article" date="2014" name="PLoS ONE">
        <title>Mitochondrial Genome of Phlebia radiata Is the Second Largest (156 kbp) among Fungi and Features Signs of Genome Flexibility and Recent Recombination Events.</title>
        <authorList>
            <person name="Salavirta H."/>
            <person name="Oksanen I."/>
            <person name="Kuuskeri J."/>
            <person name="Makela M."/>
            <person name="Laine P."/>
            <person name="Paulin L."/>
            <person name="Lundell T."/>
        </authorList>
    </citation>
    <scope>NUCLEOTIDE SEQUENCE</scope>
    <source>
        <strain evidence="1">79</strain>
    </source>
</reference>
<organism evidence="1">
    <name type="scientific">Phlebia radiata</name>
    <name type="common">White-rot fungus</name>
    <dbReference type="NCBI Taxonomy" id="5308"/>
    <lineage>
        <taxon>Eukaryota</taxon>
        <taxon>Fungi</taxon>
        <taxon>Dikarya</taxon>
        <taxon>Basidiomycota</taxon>
        <taxon>Agaricomycotina</taxon>
        <taxon>Agaricomycetes</taxon>
        <taxon>Polyporales</taxon>
        <taxon>Meruliaceae</taxon>
        <taxon>Phlebia</taxon>
    </lineage>
</organism>
<dbReference type="EMBL" id="HE613568">
    <property type="protein sequence ID" value="CCE89159.1"/>
    <property type="molecule type" value="Genomic_DNA"/>
</dbReference>
<dbReference type="InterPro" id="IPR035901">
    <property type="entry name" value="GIY-YIG_endonuc_sf"/>
</dbReference>
<evidence type="ECO:0000313" key="1">
    <source>
        <dbReference type="EMBL" id="CCE89159.1"/>
    </source>
</evidence>
<sequence>MTINEKKNTACALKVKITLIQKLKLWIPLNNRNQIAEVAKGAKGVYIFEVINKKTADAYVGVSINLYSRVCSYFMPSILNKADRKVLRYFKANVFKNVKLTLLILNSDAT</sequence>
<gene>
    <name evidence="1" type="ORF">PRA_mt0002</name>
</gene>
<dbReference type="RefSeq" id="YP_007374858.1">
    <property type="nucleotide sequence ID" value="NC_020148.1"/>
</dbReference>
<dbReference type="Gene3D" id="3.40.1440.10">
    <property type="entry name" value="GIY-YIG endonuclease"/>
    <property type="match status" value="1"/>
</dbReference>
<name>L8B9E1_PHLRA</name>
<proteinExistence type="predicted"/>
<protein>
    <recommendedName>
        <fullName evidence="2">GIY-YIG domain-containing protein</fullName>
    </recommendedName>
</protein>
<dbReference type="GeneID" id="14469611"/>
<dbReference type="AlphaFoldDB" id="L8B9E1"/>
<accession>L8B9E1</accession>